<keyword evidence="3" id="KW-1185">Reference proteome</keyword>
<dbReference type="Proteomes" id="UP000242146">
    <property type="component" value="Unassembled WGS sequence"/>
</dbReference>
<reference evidence="2 3" key="1">
    <citation type="submission" date="2016-07" db="EMBL/GenBank/DDBJ databases">
        <title>Pervasive Adenine N6-methylation of Active Genes in Fungi.</title>
        <authorList>
            <consortium name="DOE Joint Genome Institute"/>
            <person name="Mondo S.J."/>
            <person name="Dannebaum R.O."/>
            <person name="Kuo R.C."/>
            <person name="Labutti K."/>
            <person name="Haridas S."/>
            <person name="Kuo A."/>
            <person name="Salamov A."/>
            <person name="Ahrendt S.R."/>
            <person name="Lipzen A."/>
            <person name="Sullivan W."/>
            <person name="Andreopoulos W.B."/>
            <person name="Clum A."/>
            <person name="Lindquist E."/>
            <person name="Daum C."/>
            <person name="Ramamoorthy G.K."/>
            <person name="Gryganskyi A."/>
            <person name="Culley D."/>
            <person name="Magnuson J.K."/>
            <person name="James T.Y."/>
            <person name="O'Malley M.A."/>
            <person name="Stajich J.E."/>
            <person name="Spatafora J.W."/>
            <person name="Visel A."/>
            <person name="Grigoriev I.V."/>
        </authorList>
    </citation>
    <scope>NUCLEOTIDE SEQUENCE [LARGE SCALE GENOMIC DNA]</scope>
    <source>
        <strain evidence="2 3">NRRL 3301</strain>
    </source>
</reference>
<protein>
    <submittedName>
        <fullName evidence="2">Uncharacterized protein</fullName>
    </submittedName>
</protein>
<dbReference type="Pfam" id="PF20635">
    <property type="entry name" value="SMN_YG-box"/>
    <property type="match status" value="1"/>
</dbReference>
<dbReference type="STRING" id="101127.A0A1X2G9Q4"/>
<feature type="region of interest" description="Disordered" evidence="1">
    <location>
        <begin position="36"/>
        <end position="119"/>
    </location>
</feature>
<dbReference type="AlphaFoldDB" id="A0A1X2G9Q4"/>
<dbReference type="EMBL" id="MCGT01000028">
    <property type="protein sequence ID" value="ORX48737.1"/>
    <property type="molecule type" value="Genomic_DNA"/>
</dbReference>
<feature type="region of interest" description="Disordered" evidence="1">
    <location>
        <begin position="1"/>
        <end position="22"/>
    </location>
</feature>
<gene>
    <name evidence="2" type="ORF">DM01DRAFT_1409660</name>
</gene>
<evidence type="ECO:0000313" key="3">
    <source>
        <dbReference type="Proteomes" id="UP000242146"/>
    </source>
</evidence>
<comment type="caution">
    <text evidence="2">The sequence shown here is derived from an EMBL/GenBank/DDBJ whole genome shotgun (WGS) entry which is preliminary data.</text>
</comment>
<sequence length="190" mass="21145">MFGSISKSKTKDTSTTDPFNDTSVLDFWADSLASYSSHQSNDRLQDPLAQKLEQSQKLHEAKDAAECADQNARDEPLEVAEEDPTETTQNTTHFDPTQATIPSSQPSHPHQQTHTDTSAAHAAYDHAYPHDAYQDWSHSTPAYPQPASFIPPAPPAFGSYSESDPLTNLIMAWYYSGYYTGLYQAQNTRQ</sequence>
<evidence type="ECO:0000313" key="2">
    <source>
        <dbReference type="EMBL" id="ORX48737.1"/>
    </source>
</evidence>
<dbReference type="OrthoDB" id="2290630at2759"/>
<dbReference type="InterPro" id="IPR047313">
    <property type="entry name" value="SMN_C"/>
</dbReference>
<feature type="compositionally biased region" description="Basic and acidic residues" evidence="1">
    <location>
        <begin position="54"/>
        <end position="76"/>
    </location>
</feature>
<proteinExistence type="predicted"/>
<evidence type="ECO:0000256" key="1">
    <source>
        <dbReference type="SAM" id="MobiDB-lite"/>
    </source>
</evidence>
<accession>A0A1X2G9Q4</accession>
<name>A0A1X2G9Q4_9FUNG</name>
<organism evidence="2 3">
    <name type="scientific">Hesseltinella vesiculosa</name>
    <dbReference type="NCBI Taxonomy" id="101127"/>
    <lineage>
        <taxon>Eukaryota</taxon>
        <taxon>Fungi</taxon>
        <taxon>Fungi incertae sedis</taxon>
        <taxon>Mucoromycota</taxon>
        <taxon>Mucoromycotina</taxon>
        <taxon>Mucoromycetes</taxon>
        <taxon>Mucorales</taxon>
        <taxon>Cunninghamellaceae</taxon>
        <taxon>Hesseltinella</taxon>
    </lineage>
</organism>
<dbReference type="CDD" id="cd22852">
    <property type="entry name" value="SMN_C"/>
    <property type="match status" value="1"/>
</dbReference>
<feature type="compositionally biased region" description="Polar residues" evidence="1">
    <location>
        <begin position="86"/>
        <end position="109"/>
    </location>
</feature>
<feature type="compositionally biased region" description="Low complexity" evidence="1">
    <location>
        <begin position="110"/>
        <end position="119"/>
    </location>
</feature>